<dbReference type="PANTHER" id="PTHR21508">
    <property type="entry name" value="MITOGUARDIN"/>
    <property type="match status" value="1"/>
</dbReference>
<gene>
    <name evidence="9" type="ORF">C0Q70_17681</name>
</gene>
<organism evidence="9 10">
    <name type="scientific">Pomacea canaliculata</name>
    <name type="common">Golden apple snail</name>
    <dbReference type="NCBI Taxonomy" id="400727"/>
    <lineage>
        <taxon>Eukaryota</taxon>
        <taxon>Metazoa</taxon>
        <taxon>Spiralia</taxon>
        <taxon>Lophotrochozoa</taxon>
        <taxon>Mollusca</taxon>
        <taxon>Gastropoda</taxon>
        <taxon>Caenogastropoda</taxon>
        <taxon>Architaenioglossa</taxon>
        <taxon>Ampullarioidea</taxon>
        <taxon>Ampullariidae</taxon>
        <taxon>Pomacea</taxon>
    </lineage>
</organism>
<keyword evidence="3 8" id="KW-0812">Transmembrane</keyword>
<evidence type="ECO:0000313" key="9">
    <source>
        <dbReference type="EMBL" id="PVD21878.1"/>
    </source>
</evidence>
<evidence type="ECO:0000256" key="6">
    <source>
        <dbReference type="ARBA" id="ARBA00023128"/>
    </source>
</evidence>
<accession>A0A2T7NL34</accession>
<evidence type="ECO:0008006" key="11">
    <source>
        <dbReference type="Google" id="ProtNLM"/>
    </source>
</evidence>
<proteinExistence type="inferred from homology"/>
<evidence type="ECO:0000256" key="2">
    <source>
        <dbReference type="ARBA" id="ARBA00008969"/>
    </source>
</evidence>
<keyword evidence="4" id="KW-1000">Mitochondrion outer membrane</keyword>
<dbReference type="GO" id="GO:0008053">
    <property type="term" value="P:mitochondrial fusion"/>
    <property type="evidence" value="ECO:0007669"/>
    <property type="project" value="InterPro"/>
</dbReference>
<keyword evidence="10" id="KW-1185">Reference proteome</keyword>
<evidence type="ECO:0000256" key="3">
    <source>
        <dbReference type="ARBA" id="ARBA00022692"/>
    </source>
</evidence>
<dbReference type="OrthoDB" id="8880065at2759"/>
<keyword evidence="5 8" id="KW-1133">Transmembrane helix</keyword>
<evidence type="ECO:0000256" key="8">
    <source>
        <dbReference type="SAM" id="Phobius"/>
    </source>
</evidence>
<comment type="subcellular location">
    <subcellularLocation>
        <location evidence="1">Mitochondrion outer membrane</location>
    </subcellularLocation>
</comment>
<keyword evidence="6" id="KW-0496">Mitochondrion</keyword>
<dbReference type="PANTHER" id="PTHR21508:SF5">
    <property type="entry name" value="MITOGUARDIN"/>
    <property type="match status" value="1"/>
</dbReference>
<dbReference type="Pfam" id="PF10265">
    <property type="entry name" value="Miga"/>
    <property type="match status" value="1"/>
</dbReference>
<dbReference type="InterPro" id="IPR019392">
    <property type="entry name" value="Miga"/>
</dbReference>
<dbReference type="Proteomes" id="UP000245119">
    <property type="component" value="Linkage Group LG11"/>
</dbReference>
<evidence type="ECO:0000256" key="1">
    <source>
        <dbReference type="ARBA" id="ARBA00004294"/>
    </source>
</evidence>
<evidence type="ECO:0000256" key="4">
    <source>
        <dbReference type="ARBA" id="ARBA00022787"/>
    </source>
</evidence>
<dbReference type="STRING" id="400727.A0A2T7NL34"/>
<sequence length="761" mass="85104">MLKALASIQQGMPAHVTQLSKLPRHIKLTALGVTVGLALMGFLAAFFRRRRRRAQQIQKKLQAKQQHRRQHQTLPHHRIQYLTQRPGSANASLNACLPNGGMYLKSNSGYISSKKSNVSNNSGSVTILEQVRQSALSASMSSLDALSMTSSTSTITHSGLDTTNMSPLELCQLGMESLSTAVSIWEDAIMKLSYLDDQPYPAIPDSDTAALQHRLENLLDVAYRMQDNYERLCERHADHVALGTALSAFADVDTELEKLRNLEEDSSDQESFVSATDMANLADLECHREMLHSVPLYEAGLLQLRHGTVPCRTLRAEMAHCLSDVEFLAKLHGIRLAFEEIFVHQENRLWFINIGRRLIGDLLLKADKDVEEFYMTYDTLMQYIDEPKNWIKIEEELAGRGLKCLSFYDIVLDFIMMDAFDDLENPPSTVTAVVQNRWLSNGFKETALATAVWSVLKAKRRLLKFQDGFVAHFYAISEHTSPVLAWGFLGPDSELKTLCNFFKLNASKSKLNIVHILVAFKVSLQEEGERQRGNNPIKETLEGSETRSSFLLQETLEVGGESSEWRRGNGELRAVKGVDRGFIACYQPCNFEEGSFRRNNSWLERGCQGGVDIGERSVAGGGGTEVRRWVDRCGHVLTFARPQEDGSGGEITVELVQSDWRLGDGDVGLRRTAGDFCTGKVRLAKRGIQPSDTWEEVVLSSAAGGRVHVVQRKERRGLLLFLLFPPLLRFLLGVATQSVDENNDKNGDCDDETAFDEVISI</sequence>
<feature type="transmembrane region" description="Helical" evidence="8">
    <location>
        <begin position="28"/>
        <end position="47"/>
    </location>
</feature>
<dbReference type="GO" id="GO:0005741">
    <property type="term" value="C:mitochondrial outer membrane"/>
    <property type="evidence" value="ECO:0007669"/>
    <property type="project" value="UniProtKB-SubCell"/>
</dbReference>
<dbReference type="AlphaFoldDB" id="A0A2T7NL34"/>
<evidence type="ECO:0000313" key="10">
    <source>
        <dbReference type="Proteomes" id="UP000245119"/>
    </source>
</evidence>
<dbReference type="EMBL" id="PZQS01000011">
    <property type="protein sequence ID" value="PVD21878.1"/>
    <property type="molecule type" value="Genomic_DNA"/>
</dbReference>
<keyword evidence="7 8" id="KW-0472">Membrane</keyword>
<reference evidence="9 10" key="1">
    <citation type="submission" date="2018-04" db="EMBL/GenBank/DDBJ databases">
        <title>The genome of golden apple snail Pomacea canaliculata provides insight into stress tolerance and invasive adaptation.</title>
        <authorList>
            <person name="Liu C."/>
            <person name="Liu B."/>
            <person name="Ren Y."/>
            <person name="Zhang Y."/>
            <person name="Wang H."/>
            <person name="Li S."/>
            <person name="Jiang F."/>
            <person name="Yin L."/>
            <person name="Zhang G."/>
            <person name="Qian W."/>
            <person name="Fan W."/>
        </authorList>
    </citation>
    <scope>NUCLEOTIDE SEQUENCE [LARGE SCALE GENOMIC DNA]</scope>
    <source>
        <strain evidence="9">SZHN2017</strain>
        <tissue evidence="9">Muscle</tissue>
    </source>
</reference>
<comment type="caution">
    <text evidence="9">The sequence shown here is derived from an EMBL/GenBank/DDBJ whole genome shotgun (WGS) entry which is preliminary data.</text>
</comment>
<evidence type="ECO:0000256" key="7">
    <source>
        <dbReference type="ARBA" id="ARBA00023136"/>
    </source>
</evidence>
<evidence type="ECO:0000256" key="5">
    <source>
        <dbReference type="ARBA" id="ARBA00022989"/>
    </source>
</evidence>
<comment type="similarity">
    <text evidence="2">Belongs to the mitoguardin family.</text>
</comment>
<name>A0A2T7NL34_POMCA</name>
<protein>
    <recommendedName>
        <fullName evidence="11">Mitoguardin</fullName>
    </recommendedName>
</protein>